<dbReference type="InterPro" id="IPR001279">
    <property type="entry name" value="Metallo-B-lactamas"/>
</dbReference>
<dbReference type="Pfam" id="PF12706">
    <property type="entry name" value="Lactamase_B_2"/>
    <property type="match status" value="1"/>
</dbReference>
<dbReference type="PANTHER" id="PTHR15032:SF4">
    <property type="entry name" value="N-ACYL-PHOSPHATIDYLETHANOLAMINE-HYDROLYZING PHOSPHOLIPASE D"/>
    <property type="match status" value="1"/>
</dbReference>
<dbReference type="InterPro" id="IPR036866">
    <property type="entry name" value="RibonucZ/Hydroxyglut_hydro"/>
</dbReference>
<dbReference type="PANTHER" id="PTHR15032">
    <property type="entry name" value="N-ACYL-PHOSPHATIDYLETHANOLAMINE-HYDROLYZING PHOSPHOLIPASE D"/>
    <property type="match status" value="1"/>
</dbReference>
<name>A0ABY4FFP6_9BACT</name>
<dbReference type="InterPro" id="IPR024884">
    <property type="entry name" value="NAPE-PLD"/>
</dbReference>
<sequence length="339" mass="38200">MAAQPTYLRNEALRTVKSGYAGNKLFGSQFANGEELYTPEFSNVFRWKFLTENPQKEEKKADTWAPGVVDCTEFLKGREDGLVWLGHATFVLRTEGTTLLFDPLLFDSAFLKRRHHLPCQPEALTNIDLLLLSHGHRDHLDEASIKLVARQNPGLRVLTSLRMAPLLRSMASGLQVQEAGWWQQYDLGPATPGLEIYYLPAAHWHRRGLTDLNKVLWGSFLIRTQGKLLYFGGDSAYAGHFEDIERQFGPLDICLLGIGAYKPAFMMQLSHTNPHEAAKAANVLRAGHLVPMHYGTFDLSDEPASEPIRTLQDVAQGGMLRPDLHVPKVGEVLRWTEWE</sequence>
<reference evidence="2 3" key="1">
    <citation type="submission" date="2022-04" db="EMBL/GenBank/DDBJ databases">
        <title>Hymenobacter sp. isolated from the air.</title>
        <authorList>
            <person name="Won M."/>
            <person name="Lee C.-M."/>
            <person name="Woen H.-Y."/>
            <person name="Kwon S.-W."/>
        </authorList>
    </citation>
    <scope>NUCLEOTIDE SEQUENCE [LARGE SCALE GENOMIC DNA]</scope>
    <source>
        <strain evidence="3">5116 S-27</strain>
    </source>
</reference>
<dbReference type="PIRSF" id="PIRSF038896">
    <property type="entry name" value="NAPE-PLD"/>
    <property type="match status" value="1"/>
</dbReference>
<proteinExistence type="predicted"/>
<dbReference type="Proteomes" id="UP000831785">
    <property type="component" value="Chromosome"/>
</dbReference>
<feature type="domain" description="Metallo-beta-lactamase" evidence="1">
    <location>
        <begin position="98"/>
        <end position="294"/>
    </location>
</feature>
<evidence type="ECO:0000313" key="2">
    <source>
        <dbReference type="EMBL" id="UOQ55365.1"/>
    </source>
</evidence>
<dbReference type="Gene3D" id="3.60.15.10">
    <property type="entry name" value="Ribonuclease Z/Hydroxyacylglutathione hydrolase-like"/>
    <property type="match status" value="1"/>
</dbReference>
<evidence type="ECO:0000313" key="3">
    <source>
        <dbReference type="Proteomes" id="UP000831785"/>
    </source>
</evidence>
<protein>
    <submittedName>
        <fullName evidence="2">MBL fold metallo-hydrolase</fullName>
    </submittedName>
</protein>
<dbReference type="EMBL" id="CP095049">
    <property type="protein sequence ID" value="UOQ55365.1"/>
    <property type="molecule type" value="Genomic_DNA"/>
</dbReference>
<accession>A0ABY4FFP6</accession>
<dbReference type="RefSeq" id="WP_244723956.1">
    <property type="nucleotide sequence ID" value="NZ_CP095049.1"/>
</dbReference>
<gene>
    <name evidence="2" type="ORF">MUN80_11550</name>
</gene>
<dbReference type="SUPFAM" id="SSF56281">
    <property type="entry name" value="Metallo-hydrolase/oxidoreductase"/>
    <property type="match status" value="1"/>
</dbReference>
<evidence type="ECO:0000259" key="1">
    <source>
        <dbReference type="Pfam" id="PF12706"/>
    </source>
</evidence>
<keyword evidence="3" id="KW-1185">Reference proteome</keyword>
<organism evidence="2 3">
    <name type="scientific">Hymenobacter cellulosivorans</name>
    <dbReference type="NCBI Taxonomy" id="2932249"/>
    <lineage>
        <taxon>Bacteria</taxon>
        <taxon>Pseudomonadati</taxon>
        <taxon>Bacteroidota</taxon>
        <taxon>Cytophagia</taxon>
        <taxon>Cytophagales</taxon>
        <taxon>Hymenobacteraceae</taxon>
        <taxon>Hymenobacter</taxon>
    </lineage>
</organism>